<keyword evidence="1" id="KW-0347">Helicase</keyword>
<name>A0AAD8QLC0_LOLMU</name>
<dbReference type="GO" id="GO:0016787">
    <property type="term" value="F:hydrolase activity"/>
    <property type="evidence" value="ECO:0007669"/>
    <property type="project" value="UniProtKB-KW"/>
</dbReference>
<dbReference type="EC" id="5.6.2.3" evidence="1"/>
<gene>
    <name evidence="4" type="ORF">QYE76_037774</name>
</gene>
<evidence type="ECO:0000313" key="5">
    <source>
        <dbReference type="Proteomes" id="UP001231189"/>
    </source>
</evidence>
<dbReference type="InterPro" id="IPR010285">
    <property type="entry name" value="DNA_helicase_pif1-like_DEAD"/>
</dbReference>
<comment type="cofactor">
    <cofactor evidence="1">
        <name>Mg(2+)</name>
        <dbReference type="ChEBI" id="CHEBI:18420"/>
    </cofactor>
</comment>
<proteinExistence type="inferred from homology"/>
<feature type="region of interest" description="Disordered" evidence="2">
    <location>
        <begin position="62"/>
        <end position="138"/>
    </location>
</feature>
<keyword evidence="1" id="KW-0067">ATP-binding</keyword>
<dbReference type="Proteomes" id="UP001231189">
    <property type="component" value="Unassembled WGS sequence"/>
</dbReference>
<keyword evidence="1" id="KW-0227">DNA damage</keyword>
<organism evidence="4 5">
    <name type="scientific">Lolium multiflorum</name>
    <name type="common">Italian ryegrass</name>
    <name type="synonym">Lolium perenne subsp. multiflorum</name>
    <dbReference type="NCBI Taxonomy" id="4521"/>
    <lineage>
        <taxon>Eukaryota</taxon>
        <taxon>Viridiplantae</taxon>
        <taxon>Streptophyta</taxon>
        <taxon>Embryophyta</taxon>
        <taxon>Tracheophyta</taxon>
        <taxon>Spermatophyta</taxon>
        <taxon>Magnoliopsida</taxon>
        <taxon>Liliopsida</taxon>
        <taxon>Poales</taxon>
        <taxon>Poaceae</taxon>
        <taxon>BOP clade</taxon>
        <taxon>Pooideae</taxon>
        <taxon>Poodae</taxon>
        <taxon>Poeae</taxon>
        <taxon>Poeae Chloroplast Group 2 (Poeae type)</taxon>
        <taxon>Loliodinae</taxon>
        <taxon>Loliinae</taxon>
        <taxon>Lolium</taxon>
    </lineage>
</organism>
<dbReference type="GO" id="GO:0005524">
    <property type="term" value="F:ATP binding"/>
    <property type="evidence" value="ECO:0007669"/>
    <property type="project" value="UniProtKB-KW"/>
</dbReference>
<dbReference type="InterPro" id="IPR027417">
    <property type="entry name" value="P-loop_NTPase"/>
</dbReference>
<dbReference type="EMBL" id="JAUUTY010000037">
    <property type="protein sequence ID" value="KAK1603462.1"/>
    <property type="molecule type" value="Genomic_DNA"/>
</dbReference>
<dbReference type="AlphaFoldDB" id="A0AAD8QLC0"/>
<comment type="caution">
    <text evidence="4">The sequence shown here is derived from an EMBL/GenBank/DDBJ whole genome shotgun (WGS) entry which is preliminary data.</text>
</comment>
<dbReference type="GO" id="GO:0043139">
    <property type="term" value="F:5'-3' DNA helicase activity"/>
    <property type="evidence" value="ECO:0007669"/>
    <property type="project" value="UniProtKB-EC"/>
</dbReference>
<feature type="domain" description="DNA helicase Pif1-like DEAD-box helicase" evidence="3">
    <location>
        <begin position="725"/>
        <end position="947"/>
    </location>
</feature>
<comment type="catalytic activity">
    <reaction evidence="1">
        <text>ATP + H2O = ADP + phosphate + H(+)</text>
        <dbReference type="Rhea" id="RHEA:13065"/>
        <dbReference type="ChEBI" id="CHEBI:15377"/>
        <dbReference type="ChEBI" id="CHEBI:15378"/>
        <dbReference type="ChEBI" id="CHEBI:30616"/>
        <dbReference type="ChEBI" id="CHEBI:43474"/>
        <dbReference type="ChEBI" id="CHEBI:456216"/>
        <dbReference type="EC" id="5.6.2.3"/>
    </reaction>
</comment>
<dbReference type="GO" id="GO:0006281">
    <property type="term" value="P:DNA repair"/>
    <property type="evidence" value="ECO:0007669"/>
    <property type="project" value="UniProtKB-KW"/>
</dbReference>
<dbReference type="PANTHER" id="PTHR10492">
    <property type="match status" value="1"/>
</dbReference>
<keyword evidence="1" id="KW-0547">Nucleotide-binding</keyword>
<evidence type="ECO:0000256" key="2">
    <source>
        <dbReference type="SAM" id="MobiDB-lite"/>
    </source>
</evidence>
<dbReference type="PANTHER" id="PTHR10492:SF90">
    <property type="entry name" value="ATP-DEPENDENT DNA HELICASE"/>
    <property type="match status" value="1"/>
</dbReference>
<sequence>MSPKGPGSGQREHPTRHLAAKGLTREYRLSTEPHPCHPSPDLILIINVVDFITDSNMVPAVQEPVDGGASVGDRRRGGGPAGRRRGGVASSARGGAASSRRRAAALSPRGGGVRGRRDLRGRPRIGSESPSMDIGDGGFGGSFPVAVDGLVGTSSSSGHAVLTSPVSSTAAQARRRREIRMGKRPLLVDGESSSGFSASVFGDVTLPSTASSSVVSSLLSSERSYYGVPAYACEKCGALFWYMERSKRSSIRKGQLPLFSGCCLRGKVSLPRFNDWPSPLKELLSYGCGPASAHFHRLIRHYNSLFAFTSMGADVDRTINSGGAPYIFKMGGCAYHRIGSLLPHGTDSPKFAQLYMVDSATEVQRRLDLFGREDIVGEGGCTESADPLIVRELTEMLDHHNHLVQQFRYARRRLQFSDCPNVVIRFLGDEGGSHGTRFSGPTACEVAALIVNDLTPEVNRFDVVAETHSHELRQVSSLNPSLMALQYPLLFPYEWFVANENHPEARDLTYLDFPTGWVWNASQKVWTKRRQKRKIATRIGRIYHVHPSTGELFFLRMLLLVATGATCFEDLRRYNGVLHSSFKAACQARGLVGDDNEWFNLFEEAIVWATPFQLRHLFMTVLLYCEVINGDKIFDRYWCSMGEDISHRISTSLPGYVVPDVYIQDEVLKELSTMFARNGSSLASFNISSRPVPADGGPYNRLIAEETYYDLQELTVQGEAMRQNLNADQSLIFSQIMYSIDADTPKVYFVSGHGGTGKTFLWNCIVTVLRSERQIVLAVASSGVASLLLPNGRTGHSRFRIPLNANDKSQCSISRGSTMAALLQETSLILWDEAPMTSRYCFEALDRTLRNVLSANDPAKAALPFGGKTVIFGGDFRQVLPVIEGGSRNEIIDASLIASPLWRHVIVLRLKENMRLKRPDISLSECEQLSLFAQWILDVGNGDVPGSTRDGEDSGSWITIPEDLLLRPPSSNVDAAILSVYDSFFFNYSSADYLAQRSILCPTNTVVDEINDSVFERVPGCPRKYLSFDSISKSTDHVFDTAIVSS</sequence>
<dbReference type="GO" id="GO:0000723">
    <property type="term" value="P:telomere maintenance"/>
    <property type="evidence" value="ECO:0007669"/>
    <property type="project" value="InterPro"/>
</dbReference>
<keyword evidence="1" id="KW-0233">DNA recombination</keyword>
<protein>
    <recommendedName>
        <fullName evidence="1">ATP-dependent DNA helicase</fullName>
        <ecNumber evidence="1">5.6.2.3</ecNumber>
    </recommendedName>
</protein>
<comment type="similarity">
    <text evidence="1">Belongs to the helicase family.</text>
</comment>
<dbReference type="SUPFAM" id="SSF52540">
    <property type="entry name" value="P-loop containing nucleoside triphosphate hydrolases"/>
    <property type="match status" value="2"/>
</dbReference>
<evidence type="ECO:0000313" key="4">
    <source>
        <dbReference type="EMBL" id="KAK1603462.1"/>
    </source>
</evidence>
<dbReference type="GO" id="GO:0006310">
    <property type="term" value="P:DNA recombination"/>
    <property type="evidence" value="ECO:0007669"/>
    <property type="project" value="UniProtKB-KW"/>
</dbReference>
<feature type="compositionally biased region" description="Low complexity" evidence="2">
    <location>
        <begin position="87"/>
        <end position="108"/>
    </location>
</feature>
<keyword evidence="1" id="KW-0234">DNA repair</keyword>
<reference evidence="4" key="1">
    <citation type="submission" date="2023-07" db="EMBL/GenBank/DDBJ databases">
        <title>A chromosome-level genome assembly of Lolium multiflorum.</title>
        <authorList>
            <person name="Chen Y."/>
            <person name="Copetti D."/>
            <person name="Kolliker R."/>
            <person name="Studer B."/>
        </authorList>
    </citation>
    <scope>NUCLEOTIDE SEQUENCE</scope>
    <source>
        <strain evidence="4">02402/16</strain>
        <tissue evidence="4">Leaf</tissue>
    </source>
</reference>
<dbReference type="Gene3D" id="3.40.50.300">
    <property type="entry name" value="P-loop containing nucleotide triphosphate hydrolases"/>
    <property type="match status" value="1"/>
</dbReference>
<keyword evidence="1" id="KW-0378">Hydrolase</keyword>
<dbReference type="Pfam" id="PF05970">
    <property type="entry name" value="PIF1"/>
    <property type="match status" value="1"/>
</dbReference>
<accession>A0AAD8QLC0</accession>
<evidence type="ECO:0000256" key="1">
    <source>
        <dbReference type="RuleBase" id="RU363044"/>
    </source>
</evidence>
<keyword evidence="5" id="KW-1185">Reference proteome</keyword>
<evidence type="ECO:0000259" key="3">
    <source>
        <dbReference type="Pfam" id="PF05970"/>
    </source>
</evidence>